<organism evidence="2 3">
    <name type="scientific">Pseudomonas synxantha</name>
    <dbReference type="NCBI Taxonomy" id="47883"/>
    <lineage>
        <taxon>Bacteria</taxon>
        <taxon>Pseudomonadati</taxon>
        <taxon>Pseudomonadota</taxon>
        <taxon>Gammaproteobacteria</taxon>
        <taxon>Pseudomonadales</taxon>
        <taxon>Pseudomonadaceae</taxon>
        <taxon>Pseudomonas</taxon>
    </lineage>
</organism>
<keyword evidence="1" id="KW-0472">Membrane</keyword>
<feature type="transmembrane region" description="Helical" evidence="1">
    <location>
        <begin position="33"/>
        <end position="53"/>
    </location>
</feature>
<feature type="transmembrane region" description="Helical" evidence="1">
    <location>
        <begin position="59"/>
        <end position="80"/>
    </location>
</feature>
<evidence type="ECO:0000313" key="2">
    <source>
        <dbReference type="EMBL" id="AZE54514.1"/>
    </source>
</evidence>
<dbReference type="Pfam" id="PF11990">
    <property type="entry name" value="DUF3487"/>
    <property type="match status" value="1"/>
</dbReference>
<keyword evidence="1" id="KW-1133">Transmembrane helix</keyword>
<name>A0A3G7U555_9PSED</name>
<accession>A0A3G7U555</accession>
<dbReference type="EMBL" id="CP027754">
    <property type="protein sequence ID" value="AZE54514.1"/>
    <property type="molecule type" value="Genomic_DNA"/>
</dbReference>
<protein>
    <recommendedName>
        <fullName evidence="4">TIGR03750 family conjugal transfer protein</fullName>
    </recommendedName>
</protein>
<evidence type="ECO:0000313" key="3">
    <source>
        <dbReference type="Proteomes" id="UP000268696"/>
    </source>
</evidence>
<dbReference type="RefSeq" id="WP_124377301.1">
    <property type="nucleotide sequence ID" value="NZ_CP027754.1"/>
</dbReference>
<proteinExistence type="predicted"/>
<gene>
    <name evidence="2" type="ORF">C4K03_2359</name>
</gene>
<dbReference type="Proteomes" id="UP000268696">
    <property type="component" value="Chromosome"/>
</dbReference>
<sequence>MHNPSRSDQTLTFLPHRLNRQPVVVRGLTADELWACTGISATLGALTGLPLAWLSGSVAMVPTLILIAVACGVFFGGGLLRRQKRGRPDAWLYRQLQWMLCRRYPLLTRYLGGDDLILRSGAWRTRRSQ</sequence>
<dbReference type="NCBIfam" id="TIGR03750">
    <property type="entry name" value="conj_TIGR03750"/>
    <property type="match status" value="1"/>
</dbReference>
<evidence type="ECO:0008006" key="4">
    <source>
        <dbReference type="Google" id="ProtNLM"/>
    </source>
</evidence>
<dbReference type="InterPro" id="IPR021877">
    <property type="entry name" value="DUF3487"/>
</dbReference>
<dbReference type="AlphaFoldDB" id="A0A3G7U555"/>
<keyword evidence="1" id="KW-0812">Transmembrane</keyword>
<reference evidence="2 3" key="1">
    <citation type="submission" date="2018-03" db="EMBL/GenBank/DDBJ databases">
        <title>Diversity of phytobeneficial traits revealed by whole-genome analysis of worldwide-isolated phenazine-producing Pseudomonas spp.</title>
        <authorList>
            <person name="Biessy A."/>
            <person name="Novinscak A."/>
            <person name="Blom J."/>
            <person name="Leger G."/>
            <person name="Thomashow L.S."/>
            <person name="Cazorla F.M."/>
            <person name="Josic D."/>
            <person name="Filion M."/>
        </authorList>
    </citation>
    <scope>NUCLEOTIDE SEQUENCE [LARGE SCALE GENOMIC DNA]</scope>
    <source>
        <strain evidence="2 3">30B</strain>
    </source>
</reference>
<evidence type="ECO:0000256" key="1">
    <source>
        <dbReference type="SAM" id="Phobius"/>
    </source>
</evidence>